<evidence type="ECO:0000313" key="4">
    <source>
        <dbReference type="EMBL" id="PUZ26339.1"/>
    </source>
</evidence>
<gene>
    <name evidence="4" type="ORF">DCC81_19150</name>
</gene>
<dbReference type="Gene3D" id="3.40.5.30">
    <property type="entry name" value="(Trans)glycosidases - domain 2"/>
    <property type="match status" value="1"/>
</dbReference>
<dbReference type="EMBL" id="QCYK01000002">
    <property type="protein sequence ID" value="PUZ26339.1"/>
    <property type="molecule type" value="Genomic_DNA"/>
</dbReference>
<dbReference type="RefSeq" id="WP_108688177.1">
    <property type="nucleotide sequence ID" value="NZ_QCYK01000002.1"/>
</dbReference>
<dbReference type="Pfam" id="PF00704">
    <property type="entry name" value="Glyco_hydro_18"/>
    <property type="match status" value="1"/>
</dbReference>
<dbReference type="OrthoDB" id="9775889at2"/>
<dbReference type="AlphaFoldDB" id="A0A2T7BJ70"/>
<accession>A0A2T7BJ70</accession>
<comment type="caution">
    <text evidence="4">The sequence shown here is derived from an EMBL/GenBank/DDBJ whole genome shotgun (WGS) entry which is preliminary data.</text>
</comment>
<comment type="catalytic activity">
    <reaction evidence="1">
        <text>Random endo-hydrolysis of N-acetyl-beta-D-glucosaminide (1-&gt;4)-beta-linkages in chitin and chitodextrins.</text>
        <dbReference type="EC" id="3.2.1.14"/>
    </reaction>
</comment>
<protein>
    <recommendedName>
        <fullName evidence="2">chitinase</fullName>
        <ecNumber evidence="2">3.2.1.14</ecNumber>
    </recommendedName>
</protein>
<dbReference type="GO" id="GO:0008843">
    <property type="term" value="F:endochitinase activity"/>
    <property type="evidence" value="ECO:0007669"/>
    <property type="project" value="UniProtKB-EC"/>
</dbReference>
<dbReference type="PROSITE" id="PS51257">
    <property type="entry name" value="PROKAR_LIPOPROTEIN"/>
    <property type="match status" value="1"/>
</dbReference>
<dbReference type="SMART" id="SM00636">
    <property type="entry name" value="Glyco_18"/>
    <property type="match status" value="1"/>
</dbReference>
<dbReference type="InterPro" id="IPR011583">
    <property type="entry name" value="Chitinase_II/V-like_cat"/>
</dbReference>
<dbReference type="Proteomes" id="UP000244450">
    <property type="component" value="Unassembled WGS sequence"/>
</dbReference>
<reference evidence="4 5" key="1">
    <citation type="submission" date="2018-04" db="EMBL/GenBank/DDBJ databases">
        <title>Chitinophaga fuyangensis sp. nov., isolated from soil in a chemical factory.</title>
        <authorList>
            <person name="Chen K."/>
        </authorList>
    </citation>
    <scope>NUCLEOTIDE SEQUENCE [LARGE SCALE GENOMIC DNA]</scope>
    <source>
        <strain evidence="4 5">LY-1</strain>
    </source>
</reference>
<proteinExistence type="predicted"/>
<feature type="domain" description="GH18" evidence="3">
    <location>
        <begin position="32"/>
        <end position="335"/>
    </location>
</feature>
<dbReference type="InterPro" id="IPR001223">
    <property type="entry name" value="Glyco_hydro18_cat"/>
</dbReference>
<dbReference type="EC" id="3.2.1.14" evidence="2"/>
<dbReference type="InterPro" id="IPR050314">
    <property type="entry name" value="Glycosyl_Hydrlase_18"/>
</dbReference>
<dbReference type="InterPro" id="IPR017853">
    <property type="entry name" value="GH"/>
</dbReference>
<evidence type="ECO:0000256" key="2">
    <source>
        <dbReference type="ARBA" id="ARBA00012729"/>
    </source>
</evidence>
<dbReference type="Gene3D" id="3.20.20.80">
    <property type="entry name" value="Glycosidases"/>
    <property type="match status" value="1"/>
</dbReference>
<dbReference type="GO" id="GO:0005975">
    <property type="term" value="P:carbohydrate metabolic process"/>
    <property type="evidence" value="ECO:0007669"/>
    <property type="project" value="InterPro"/>
</dbReference>
<organism evidence="4 5">
    <name type="scientific">Chitinophaga parva</name>
    <dbReference type="NCBI Taxonomy" id="2169414"/>
    <lineage>
        <taxon>Bacteria</taxon>
        <taxon>Pseudomonadati</taxon>
        <taxon>Bacteroidota</taxon>
        <taxon>Chitinophagia</taxon>
        <taxon>Chitinophagales</taxon>
        <taxon>Chitinophagaceae</taxon>
        <taxon>Chitinophaga</taxon>
    </lineage>
</organism>
<evidence type="ECO:0000259" key="3">
    <source>
        <dbReference type="PROSITE" id="PS51910"/>
    </source>
</evidence>
<name>A0A2T7BJ70_9BACT</name>
<dbReference type="PANTHER" id="PTHR11177:SF317">
    <property type="entry name" value="CHITINASE 12-RELATED"/>
    <property type="match status" value="1"/>
</dbReference>
<dbReference type="PROSITE" id="PS51910">
    <property type="entry name" value="GH18_2"/>
    <property type="match status" value="1"/>
</dbReference>
<dbReference type="SUPFAM" id="SSF51445">
    <property type="entry name" value="(Trans)glycosidases"/>
    <property type="match status" value="1"/>
</dbReference>
<dbReference type="GO" id="GO:0008061">
    <property type="term" value="F:chitin binding"/>
    <property type="evidence" value="ECO:0007669"/>
    <property type="project" value="InterPro"/>
</dbReference>
<evidence type="ECO:0000313" key="5">
    <source>
        <dbReference type="Proteomes" id="UP000244450"/>
    </source>
</evidence>
<dbReference type="GO" id="GO:0006032">
    <property type="term" value="P:chitin catabolic process"/>
    <property type="evidence" value="ECO:0007669"/>
    <property type="project" value="TreeGrafter"/>
</dbReference>
<keyword evidence="5" id="KW-1185">Reference proteome</keyword>
<dbReference type="GO" id="GO:0005576">
    <property type="term" value="C:extracellular region"/>
    <property type="evidence" value="ECO:0007669"/>
    <property type="project" value="TreeGrafter"/>
</dbReference>
<sequence length="335" mass="36442">MIKYWTALACIYLLTSCSKKTNGQVIPGTARAHILGYCMRQDTWAAAVSQLDLSRLTDLNLAFFNPTADGSFSACNMADLQQVITSAHAANVRVYLAIGGGDPPPTMADWMAADKRHTLIANIVSLAHAVNADGVDADLENTLIVADTARYAAFIAALQTALHAQQKLLSSAQVYWSSTRQYISDATLQRFDYINIMSYDSTGFWDPSRPGPHASYSMAVRDLNFYLDRGIPGSKLLLGVPFYGYAFGPGFPPTGATASFNYKDLVRTYPGAENSDSIVVKDKGTIYYNGVPTIQAKVAYAKSRNAAGIMIWELHQDLPASDPGSLLTTIYNSLY</sequence>
<dbReference type="PANTHER" id="PTHR11177">
    <property type="entry name" value="CHITINASE"/>
    <property type="match status" value="1"/>
</dbReference>
<evidence type="ECO:0000256" key="1">
    <source>
        <dbReference type="ARBA" id="ARBA00000822"/>
    </source>
</evidence>